<dbReference type="KEGG" id="psoj:PHYSODRAFT_383890"/>
<keyword evidence="1" id="KW-0812">Transmembrane</keyword>
<dbReference type="RefSeq" id="XP_009527155.1">
    <property type="nucleotide sequence ID" value="XM_009528860.1"/>
</dbReference>
<dbReference type="EMBL" id="JH159154">
    <property type="protein sequence ID" value="EGZ18097.1"/>
    <property type="molecule type" value="Genomic_DNA"/>
</dbReference>
<keyword evidence="3" id="KW-1185">Reference proteome</keyword>
<protein>
    <submittedName>
        <fullName evidence="2">Uncharacterized protein</fullName>
    </submittedName>
</protein>
<dbReference type="Proteomes" id="UP000002640">
    <property type="component" value="Unassembled WGS sequence"/>
</dbReference>
<evidence type="ECO:0000313" key="3">
    <source>
        <dbReference type="Proteomes" id="UP000002640"/>
    </source>
</evidence>
<proteinExistence type="predicted"/>
<feature type="non-terminal residue" evidence="2">
    <location>
        <position position="338"/>
    </location>
</feature>
<feature type="transmembrane region" description="Helical" evidence="1">
    <location>
        <begin position="53"/>
        <end position="73"/>
    </location>
</feature>
<evidence type="ECO:0000256" key="1">
    <source>
        <dbReference type="SAM" id="Phobius"/>
    </source>
</evidence>
<organism evidence="2 3">
    <name type="scientific">Phytophthora sojae (strain P6497)</name>
    <name type="common">Soybean stem and root rot agent</name>
    <name type="synonym">Phytophthora megasperma f. sp. glycines</name>
    <dbReference type="NCBI Taxonomy" id="1094619"/>
    <lineage>
        <taxon>Eukaryota</taxon>
        <taxon>Sar</taxon>
        <taxon>Stramenopiles</taxon>
        <taxon>Oomycota</taxon>
        <taxon>Peronosporomycetes</taxon>
        <taxon>Peronosporales</taxon>
        <taxon>Peronosporaceae</taxon>
        <taxon>Phytophthora</taxon>
    </lineage>
</organism>
<dbReference type="AlphaFoldDB" id="G4ZI48"/>
<keyword evidence="1" id="KW-1133">Transmembrane helix</keyword>
<feature type="transmembrane region" description="Helical" evidence="1">
    <location>
        <begin position="109"/>
        <end position="131"/>
    </location>
</feature>
<keyword evidence="1" id="KW-0472">Membrane</keyword>
<feature type="transmembrane region" description="Helical" evidence="1">
    <location>
        <begin position="12"/>
        <end position="33"/>
    </location>
</feature>
<name>G4ZI48_PHYSP</name>
<accession>G4ZI48</accession>
<sequence>MLAFEEYCRRTPLLRAVAVCVLTPVPTLMLVILVECLPLRPPSDGPTANYAFWVRHLILVTIIMVAVGFQAKSWILGIPLTPQRVLGIALCSSTISTLGDLAVARLWTFPVPFCAVLGTPVRAVVLICVYVSVVGRKSLASIENSGLQLQRFLRLLCAQGSAIVIYPAYHAVFLAVSTTIRRLSLVFLPIMDLVVKKVIIANGLHLEDRLPEVVVFTVEVSDGLYTVLCMQSVNSFVIVAALILVLNIQVAMAYRTMKGTTHTIRTYLLENPDSTTTSAVSAAVHFVETPTLLDPSGLRQIRIFSGAKYNISSAKERLLHKLAACAVNTKREITRTKS</sequence>
<dbReference type="GeneID" id="20650847"/>
<feature type="transmembrane region" description="Helical" evidence="1">
    <location>
        <begin position="152"/>
        <end position="176"/>
    </location>
</feature>
<feature type="transmembrane region" description="Helical" evidence="1">
    <location>
        <begin position="85"/>
        <end position="103"/>
    </location>
</feature>
<feature type="transmembrane region" description="Helical" evidence="1">
    <location>
        <begin position="224"/>
        <end position="248"/>
    </location>
</feature>
<reference evidence="2 3" key="1">
    <citation type="journal article" date="2006" name="Science">
        <title>Phytophthora genome sequences uncover evolutionary origins and mechanisms of pathogenesis.</title>
        <authorList>
            <person name="Tyler B.M."/>
            <person name="Tripathy S."/>
            <person name="Zhang X."/>
            <person name="Dehal P."/>
            <person name="Jiang R.H."/>
            <person name="Aerts A."/>
            <person name="Arredondo F.D."/>
            <person name="Baxter L."/>
            <person name="Bensasson D."/>
            <person name="Beynon J.L."/>
            <person name="Chapman J."/>
            <person name="Damasceno C.M."/>
            <person name="Dorrance A.E."/>
            <person name="Dou D."/>
            <person name="Dickerman A.W."/>
            <person name="Dubchak I.L."/>
            <person name="Garbelotto M."/>
            <person name="Gijzen M."/>
            <person name="Gordon S.G."/>
            <person name="Govers F."/>
            <person name="Grunwald N.J."/>
            <person name="Huang W."/>
            <person name="Ivors K.L."/>
            <person name="Jones R.W."/>
            <person name="Kamoun S."/>
            <person name="Krampis K."/>
            <person name="Lamour K.H."/>
            <person name="Lee M.K."/>
            <person name="McDonald W.H."/>
            <person name="Medina M."/>
            <person name="Meijer H.J."/>
            <person name="Nordberg E.K."/>
            <person name="Maclean D.J."/>
            <person name="Ospina-Giraldo M.D."/>
            <person name="Morris P.F."/>
            <person name="Phuntumart V."/>
            <person name="Putnam N.H."/>
            <person name="Rash S."/>
            <person name="Rose J.K."/>
            <person name="Sakihama Y."/>
            <person name="Salamov A.A."/>
            <person name="Savidor A."/>
            <person name="Scheuring C.F."/>
            <person name="Smith B.M."/>
            <person name="Sobral B.W."/>
            <person name="Terry A."/>
            <person name="Torto-Alalibo T.A."/>
            <person name="Win J."/>
            <person name="Xu Z."/>
            <person name="Zhang H."/>
            <person name="Grigoriev I.V."/>
            <person name="Rokhsar D.S."/>
            <person name="Boore J.L."/>
        </authorList>
    </citation>
    <scope>NUCLEOTIDE SEQUENCE [LARGE SCALE GENOMIC DNA]</scope>
    <source>
        <strain evidence="2 3">P6497</strain>
    </source>
</reference>
<evidence type="ECO:0000313" key="2">
    <source>
        <dbReference type="EMBL" id="EGZ18097.1"/>
    </source>
</evidence>
<dbReference type="InParanoid" id="G4ZI48"/>
<gene>
    <name evidence="2" type="ORF">PHYSODRAFT_383890</name>
</gene>